<comment type="caution">
    <text evidence="1">The sequence shown here is derived from an EMBL/GenBank/DDBJ whole genome shotgun (WGS) entry which is preliminary data.</text>
</comment>
<reference evidence="1" key="2">
    <citation type="submission" date="2020-11" db="EMBL/GenBank/DDBJ databases">
        <authorList>
            <person name="McCartney M.A."/>
            <person name="Auch B."/>
            <person name="Kono T."/>
            <person name="Mallez S."/>
            <person name="Becker A."/>
            <person name="Gohl D.M."/>
            <person name="Silverstein K.A.T."/>
            <person name="Koren S."/>
            <person name="Bechman K.B."/>
            <person name="Herman A."/>
            <person name="Abrahante J.E."/>
            <person name="Garbe J."/>
        </authorList>
    </citation>
    <scope>NUCLEOTIDE SEQUENCE</scope>
    <source>
        <strain evidence="1">Duluth1</strain>
        <tissue evidence="1">Whole animal</tissue>
    </source>
</reference>
<gene>
    <name evidence="1" type="ORF">DPMN_082452</name>
</gene>
<accession>A0A9D4BGV2</accession>
<evidence type="ECO:0000313" key="2">
    <source>
        <dbReference type="Proteomes" id="UP000828390"/>
    </source>
</evidence>
<protein>
    <submittedName>
        <fullName evidence="1">Uncharacterized protein</fullName>
    </submittedName>
</protein>
<dbReference type="EMBL" id="JAIWYP010000016">
    <property type="protein sequence ID" value="KAH3695005.1"/>
    <property type="molecule type" value="Genomic_DNA"/>
</dbReference>
<dbReference type="Proteomes" id="UP000828390">
    <property type="component" value="Unassembled WGS sequence"/>
</dbReference>
<reference evidence="1" key="1">
    <citation type="journal article" date="2019" name="bioRxiv">
        <title>The Genome of the Zebra Mussel, Dreissena polymorpha: A Resource for Invasive Species Research.</title>
        <authorList>
            <person name="McCartney M.A."/>
            <person name="Auch B."/>
            <person name="Kono T."/>
            <person name="Mallez S."/>
            <person name="Zhang Y."/>
            <person name="Obille A."/>
            <person name="Becker A."/>
            <person name="Abrahante J.E."/>
            <person name="Garbe J."/>
            <person name="Badalamenti J.P."/>
            <person name="Herman A."/>
            <person name="Mangelson H."/>
            <person name="Liachko I."/>
            <person name="Sullivan S."/>
            <person name="Sone E.D."/>
            <person name="Koren S."/>
            <person name="Silverstein K.A.T."/>
            <person name="Beckman K.B."/>
            <person name="Gohl D.M."/>
        </authorList>
    </citation>
    <scope>NUCLEOTIDE SEQUENCE</scope>
    <source>
        <strain evidence="1">Duluth1</strain>
        <tissue evidence="1">Whole animal</tissue>
    </source>
</reference>
<name>A0A9D4BGV2_DREPO</name>
<dbReference type="AlphaFoldDB" id="A0A9D4BGV2"/>
<organism evidence="1 2">
    <name type="scientific">Dreissena polymorpha</name>
    <name type="common">Zebra mussel</name>
    <name type="synonym">Mytilus polymorpha</name>
    <dbReference type="NCBI Taxonomy" id="45954"/>
    <lineage>
        <taxon>Eukaryota</taxon>
        <taxon>Metazoa</taxon>
        <taxon>Spiralia</taxon>
        <taxon>Lophotrochozoa</taxon>
        <taxon>Mollusca</taxon>
        <taxon>Bivalvia</taxon>
        <taxon>Autobranchia</taxon>
        <taxon>Heteroconchia</taxon>
        <taxon>Euheterodonta</taxon>
        <taxon>Imparidentia</taxon>
        <taxon>Neoheterodontei</taxon>
        <taxon>Myida</taxon>
        <taxon>Dreissenoidea</taxon>
        <taxon>Dreissenidae</taxon>
        <taxon>Dreissena</taxon>
    </lineage>
</organism>
<keyword evidence="2" id="KW-1185">Reference proteome</keyword>
<sequence>MLDMGFEPEIKKILLDIRPDRQTGMTRQGFITTVVYMGLNVGKQGLMQVRKMVSRINLCGPHRLIRVNTIGIKLDFC</sequence>
<proteinExistence type="predicted"/>
<evidence type="ECO:0000313" key="1">
    <source>
        <dbReference type="EMBL" id="KAH3695005.1"/>
    </source>
</evidence>